<keyword evidence="1" id="KW-0175">Coiled coil</keyword>
<accession>A0AAV5ID93</accession>
<evidence type="ECO:0000313" key="2">
    <source>
        <dbReference type="EMBL" id="GKU95837.1"/>
    </source>
</evidence>
<feature type="coiled-coil region" evidence="1">
    <location>
        <begin position="1"/>
        <end position="28"/>
    </location>
</feature>
<organism evidence="2 3">
    <name type="scientific">Rubroshorea leprosula</name>
    <dbReference type="NCBI Taxonomy" id="152421"/>
    <lineage>
        <taxon>Eukaryota</taxon>
        <taxon>Viridiplantae</taxon>
        <taxon>Streptophyta</taxon>
        <taxon>Embryophyta</taxon>
        <taxon>Tracheophyta</taxon>
        <taxon>Spermatophyta</taxon>
        <taxon>Magnoliopsida</taxon>
        <taxon>eudicotyledons</taxon>
        <taxon>Gunneridae</taxon>
        <taxon>Pentapetalae</taxon>
        <taxon>rosids</taxon>
        <taxon>malvids</taxon>
        <taxon>Malvales</taxon>
        <taxon>Dipterocarpaceae</taxon>
        <taxon>Rubroshorea</taxon>
    </lineage>
</organism>
<dbReference type="PANTHER" id="PTHR35761:SF1">
    <property type="entry name" value="PROTEIN SENSITIVE TO UV 2"/>
    <property type="match status" value="1"/>
</dbReference>
<comment type="caution">
    <text evidence="2">The sequence shown here is derived from an EMBL/GenBank/DDBJ whole genome shotgun (WGS) entry which is preliminary data.</text>
</comment>
<keyword evidence="3" id="KW-1185">Reference proteome</keyword>
<reference evidence="2 3" key="1">
    <citation type="journal article" date="2021" name="Commun. Biol.">
        <title>The genome of Shorea leprosula (Dipterocarpaceae) highlights the ecological relevance of drought in aseasonal tropical rainforests.</title>
        <authorList>
            <person name="Ng K.K.S."/>
            <person name="Kobayashi M.J."/>
            <person name="Fawcett J.A."/>
            <person name="Hatakeyama M."/>
            <person name="Paape T."/>
            <person name="Ng C.H."/>
            <person name="Ang C.C."/>
            <person name="Tnah L.H."/>
            <person name="Lee C.T."/>
            <person name="Nishiyama T."/>
            <person name="Sese J."/>
            <person name="O'Brien M.J."/>
            <person name="Copetti D."/>
            <person name="Mohd Noor M.I."/>
            <person name="Ong R.C."/>
            <person name="Putra M."/>
            <person name="Sireger I.Z."/>
            <person name="Indrioko S."/>
            <person name="Kosugi Y."/>
            <person name="Izuno A."/>
            <person name="Isagi Y."/>
            <person name="Lee S.L."/>
            <person name="Shimizu K.K."/>
        </authorList>
    </citation>
    <scope>NUCLEOTIDE SEQUENCE [LARGE SCALE GENOMIC DNA]</scope>
    <source>
        <strain evidence="2">214</strain>
    </source>
</reference>
<protein>
    <submittedName>
        <fullName evidence="2">Uncharacterized protein</fullName>
    </submittedName>
</protein>
<gene>
    <name evidence="2" type="ORF">SLEP1_g9146</name>
</gene>
<dbReference type="AlphaFoldDB" id="A0AAV5ID93"/>
<dbReference type="Proteomes" id="UP001054252">
    <property type="component" value="Unassembled WGS sequence"/>
</dbReference>
<sequence length="279" mass="31716">MSNEKKELGRVSKQLIELEHECLELKKERNKEDKPVDSRNEAQVAQFQSLKTVRFCKAAAVQADLHTCLDLSKKLQGIWAPPSDNFGRSMMSKLFVDCPSDFNALFGFMSVDSSCKMVSRLAVEGSSDASKVSTLYSAVTKISNGMMPLETLFEPLFDLCRVENNVIAHRSLHILHVLLKHLLTFERKSEGRTLLMREVLILLNRLVSNSLYSATFLRALTLNRDMASLTIDLATRLSKREHNPGWSDSMFKQMRESEIVDLGRVFKKRVFAYLGDNVH</sequence>
<proteinExistence type="predicted"/>
<evidence type="ECO:0000313" key="3">
    <source>
        <dbReference type="Proteomes" id="UP001054252"/>
    </source>
</evidence>
<name>A0AAV5ID93_9ROSI</name>
<dbReference type="EMBL" id="BPVZ01000009">
    <property type="protein sequence ID" value="GKU95837.1"/>
    <property type="molecule type" value="Genomic_DNA"/>
</dbReference>
<dbReference type="InterPro" id="IPR044952">
    <property type="entry name" value="SUV2"/>
</dbReference>
<dbReference type="GO" id="GO:0006974">
    <property type="term" value="P:DNA damage response"/>
    <property type="evidence" value="ECO:0007669"/>
    <property type="project" value="InterPro"/>
</dbReference>
<dbReference type="PANTHER" id="PTHR35761">
    <property type="entry name" value="ATR INTERACTING PROTEIN"/>
    <property type="match status" value="1"/>
</dbReference>
<evidence type="ECO:0000256" key="1">
    <source>
        <dbReference type="SAM" id="Coils"/>
    </source>
</evidence>